<dbReference type="InterPro" id="IPR043737">
    <property type="entry name" value="DUF5682"/>
</dbReference>
<feature type="region of interest" description="Disordered" evidence="1">
    <location>
        <begin position="115"/>
        <end position="140"/>
    </location>
</feature>
<dbReference type="OrthoDB" id="9768066at2"/>
<gene>
    <name evidence="2" type="ORF">Pla163_06620</name>
</gene>
<dbReference type="AlphaFoldDB" id="A0A518CWH7"/>
<evidence type="ECO:0000313" key="2">
    <source>
        <dbReference type="EMBL" id="QDU83563.1"/>
    </source>
</evidence>
<accession>A0A518CWH7</accession>
<dbReference type="Proteomes" id="UP000319342">
    <property type="component" value="Chromosome"/>
</dbReference>
<dbReference type="RefSeq" id="WP_145183480.1">
    <property type="nucleotide sequence ID" value="NZ_CP036290.1"/>
</dbReference>
<dbReference type="Pfam" id="PF18934">
    <property type="entry name" value="DUF5682"/>
    <property type="match status" value="1"/>
</dbReference>
<dbReference type="InterPro" id="IPR050458">
    <property type="entry name" value="LolB"/>
</dbReference>
<protein>
    <submittedName>
        <fullName evidence="2">Uncharacterized protein</fullName>
    </submittedName>
</protein>
<sequence length="786" mass="85635">MDDRVHVFGIRHHGPGSSASLLNALERLRPTAVLVELPADVEPALEYAAAPGMVPPVALLAHDAKRPDLARFYPFAEWSPEWQALRWAAANGADVAAIDLPCGIAFKERLTREEADAARAAVPDEESTGEDSSDQDGDEDVVDERRLVAADPLDHLAALAGRTDGEAWWDAVVERAENPPEVFAAIALAMGTLRESLDRDLGPLDPTDESESGRTRHFEQLREAHMRQAIRDALRSTEGPVAVVVGAWHAPALTDGTTATSDRATLKGRRPSRIEVTWVPWTDQRLALRSGYGAGVRSPAWYRHLWQRRKDSTSGDAALAVWMARAASVLRDEGLGASTASAIDATGLARTLATLRGHARPGLEEVRDACLGAMCHGDPIPLRVVERRLILGESLGEIDERVPRQPLAADLERIARRLRLVREELPRDIALDLRTDAGRAKSVLFHRLLLLRLDWPVLLEREAGRGTYRERWRLQWRPELEVALAEALRFGTTIETAAQAAACDSANQEHRLGDLAELVDRALCADLAVAAREAIKKLQWLAADSSDVVSTMAAIGPLGDTLRYGSSRGVDLEALRTLLESLAALVTAGLPHAVRGIDHDSAARAGNEMAAFDGALRKLELEDLLERWRSTLSEIAEQPLSAPFTMGVATRRLADDGHWDGTRVGNALGRALSTTSDPNDAAAWLEGFFLGDVQVLLHDDAVLERLGAWVARHDAEVFDGLLPVLRRTFADFEAAERRQLFRAVTNPNRARGADVPTTTTTAAFEAALPGLAVLLGLDLEELGETR</sequence>
<evidence type="ECO:0000256" key="1">
    <source>
        <dbReference type="SAM" id="MobiDB-lite"/>
    </source>
</evidence>
<reference evidence="2 3" key="1">
    <citation type="submission" date="2019-02" db="EMBL/GenBank/DDBJ databases">
        <title>Deep-cultivation of Planctomycetes and their phenomic and genomic characterization uncovers novel biology.</title>
        <authorList>
            <person name="Wiegand S."/>
            <person name="Jogler M."/>
            <person name="Boedeker C."/>
            <person name="Pinto D."/>
            <person name="Vollmers J."/>
            <person name="Rivas-Marin E."/>
            <person name="Kohn T."/>
            <person name="Peeters S.H."/>
            <person name="Heuer A."/>
            <person name="Rast P."/>
            <person name="Oberbeckmann S."/>
            <person name="Bunk B."/>
            <person name="Jeske O."/>
            <person name="Meyerdierks A."/>
            <person name="Storesund J.E."/>
            <person name="Kallscheuer N."/>
            <person name="Luecker S."/>
            <person name="Lage O.M."/>
            <person name="Pohl T."/>
            <person name="Merkel B.J."/>
            <person name="Hornburger P."/>
            <person name="Mueller R.-W."/>
            <person name="Bruemmer F."/>
            <person name="Labrenz M."/>
            <person name="Spormann A.M."/>
            <person name="Op den Camp H."/>
            <person name="Overmann J."/>
            <person name="Amann R."/>
            <person name="Jetten M.S.M."/>
            <person name="Mascher T."/>
            <person name="Medema M.H."/>
            <person name="Devos D.P."/>
            <person name="Kaster A.-K."/>
            <person name="Ovreas L."/>
            <person name="Rohde M."/>
            <person name="Galperin M.Y."/>
            <person name="Jogler C."/>
        </authorList>
    </citation>
    <scope>NUCLEOTIDE SEQUENCE [LARGE SCALE GENOMIC DNA]</scope>
    <source>
        <strain evidence="2 3">Pla163</strain>
    </source>
</reference>
<evidence type="ECO:0000313" key="3">
    <source>
        <dbReference type="Proteomes" id="UP000319342"/>
    </source>
</evidence>
<dbReference type="PANTHER" id="PTHR30634:SF16">
    <property type="entry name" value="OUTER-MEMBRANE LIPOPROTEIN LOLB"/>
    <property type="match status" value="1"/>
</dbReference>
<keyword evidence="3" id="KW-1185">Reference proteome</keyword>
<proteinExistence type="predicted"/>
<dbReference type="PANTHER" id="PTHR30634">
    <property type="entry name" value="OUTER MEMBRANE LOLAB LIPOPROTEIN INSERTION APPARATUS"/>
    <property type="match status" value="1"/>
</dbReference>
<name>A0A518CWH7_9BACT</name>
<dbReference type="EMBL" id="CP036290">
    <property type="protein sequence ID" value="QDU83563.1"/>
    <property type="molecule type" value="Genomic_DNA"/>
</dbReference>
<organism evidence="2 3">
    <name type="scientific">Rohdeia mirabilis</name>
    <dbReference type="NCBI Taxonomy" id="2528008"/>
    <lineage>
        <taxon>Bacteria</taxon>
        <taxon>Pseudomonadati</taxon>
        <taxon>Planctomycetota</taxon>
        <taxon>Planctomycetia</taxon>
        <taxon>Planctomycetia incertae sedis</taxon>
        <taxon>Rohdeia</taxon>
    </lineage>
</organism>
<feature type="compositionally biased region" description="Acidic residues" evidence="1">
    <location>
        <begin position="123"/>
        <end position="140"/>
    </location>
</feature>